<feature type="domain" description="Phosphagen kinase N-terminal" evidence="9">
    <location>
        <begin position="33"/>
        <end position="114"/>
    </location>
</feature>
<feature type="binding site" evidence="7">
    <location>
        <position position="254"/>
    </location>
    <ligand>
        <name>ATP</name>
        <dbReference type="ChEBI" id="CHEBI:30616"/>
    </ligand>
</feature>
<dbReference type="GO" id="GO:0004111">
    <property type="term" value="F:creatine kinase activity"/>
    <property type="evidence" value="ECO:0007669"/>
    <property type="project" value="InterPro"/>
</dbReference>
<evidence type="ECO:0000259" key="9">
    <source>
        <dbReference type="PROSITE" id="PS51509"/>
    </source>
</evidence>
<dbReference type="InterPro" id="IPR000749">
    <property type="entry name" value="ATP-guanido_PTrfase"/>
</dbReference>
<dbReference type="InterPro" id="IPR022413">
    <property type="entry name" value="ATP-guanido_PTrfase_N"/>
</dbReference>
<dbReference type="InterPro" id="IPR036802">
    <property type="entry name" value="ATP-guanido_PTrfase_N_sf"/>
</dbReference>
<feature type="binding site" evidence="7">
    <location>
        <begin position="697"/>
        <end position="702"/>
    </location>
    <ligand>
        <name>ATP</name>
        <dbReference type="ChEBI" id="CHEBI:30616"/>
    </ligand>
</feature>
<dbReference type="GO" id="GO:0005615">
    <property type="term" value="C:extracellular space"/>
    <property type="evidence" value="ECO:0007669"/>
    <property type="project" value="TreeGrafter"/>
</dbReference>
<evidence type="ECO:0000256" key="4">
    <source>
        <dbReference type="ARBA" id="ARBA00022777"/>
    </source>
</evidence>
<evidence type="ECO:0000256" key="1">
    <source>
        <dbReference type="ARBA" id="ARBA00006798"/>
    </source>
</evidence>
<keyword evidence="2 7" id="KW-0808">Transferase</keyword>
<dbReference type="EMBL" id="SKCS01000187">
    <property type="protein sequence ID" value="TNN13548.1"/>
    <property type="molecule type" value="Genomic_DNA"/>
</dbReference>
<dbReference type="AlphaFoldDB" id="A0A4Z2DAV6"/>
<comment type="caution">
    <text evidence="11">The sequence shown here is derived from an EMBL/GenBank/DDBJ whole genome shotgun (WGS) entry which is preliminary data.</text>
</comment>
<dbReference type="InterPro" id="IPR022415">
    <property type="entry name" value="ATP-guanido_PTrfase_AS"/>
</dbReference>
<gene>
    <name evidence="11" type="ORF">EWB00_002792</name>
</gene>
<accession>A0A4Z2DAV6</accession>
<dbReference type="PROSITE" id="PS51510">
    <property type="entry name" value="PHOSPHAGEN_KINASE_C"/>
    <property type="match status" value="2"/>
</dbReference>
<keyword evidence="4 7" id="KW-0418">Kinase</keyword>
<evidence type="ECO:0000256" key="3">
    <source>
        <dbReference type="ARBA" id="ARBA00022741"/>
    </source>
</evidence>
<feature type="binding site" evidence="7">
    <location>
        <begin position="305"/>
        <end position="309"/>
    </location>
    <ligand>
        <name>ATP</name>
        <dbReference type="ChEBI" id="CHEBI:30616"/>
    </ligand>
</feature>
<feature type="binding site" evidence="7">
    <location>
        <position position="617"/>
    </location>
    <ligand>
        <name>ATP</name>
        <dbReference type="ChEBI" id="CHEBI:30616"/>
    </ligand>
</feature>
<dbReference type="PROSITE" id="PS51509">
    <property type="entry name" value="PHOSPHAGEN_KINASE_N"/>
    <property type="match status" value="2"/>
</dbReference>
<keyword evidence="12" id="KW-1185">Reference proteome</keyword>
<dbReference type="InterPro" id="IPR022414">
    <property type="entry name" value="ATP-guanido_PTrfase_cat"/>
</dbReference>
<organism evidence="11 12">
    <name type="scientific">Schistosoma japonicum</name>
    <name type="common">Blood fluke</name>
    <dbReference type="NCBI Taxonomy" id="6182"/>
    <lineage>
        <taxon>Eukaryota</taxon>
        <taxon>Metazoa</taxon>
        <taxon>Spiralia</taxon>
        <taxon>Lophotrochozoa</taxon>
        <taxon>Platyhelminthes</taxon>
        <taxon>Trematoda</taxon>
        <taxon>Digenea</taxon>
        <taxon>Strigeidida</taxon>
        <taxon>Schistosomatoidea</taxon>
        <taxon>Schistosomatidae</taxon>
        <taxon>Schistosoma</taxon>
    </lineage>
</organism>
<dbReference type="SUPFAM" id="SSF55931">
    <property type="entry name" value="Glutamine synthetase/guanido kinase"/>
    <property type="match status" value="2"/>
</dbReference>
<dbReference type="PANTHER" id="PTHR11547">
    <property type="entry name" value="ARGININE OR CREATINE KINASE"/>
    <property type="match status" value="1"/>
</dbReference>
<reference evidence="11 12" key="1">
    <citation type="submission" date="2019-03" db="EMBL/GenBank/DDBJ databases">
        <title>An improved genome assembly of the fluke Schistosoma japonicum.</title>
        <authorList>
            <person name="Hu W."/>
            <person name="Luo F."/>
            <person name="Yin M."/>
            <person name="Mo X."/>
            <person name="Sun C."/>
            <person name="Wu Q."/>
            <person name="Zhu B."/>
            <person name="Xiang M."/>
            <person name="Wang J."/>
            <person name="Wang Y."/>
            <person name="Zhang T."/>
            <person name="Xu B."/>
            <person name="Zheng H."/>
            <person name="Feng Z."/>
        </authorList>
    </citation>
    <scope>NUCLEOTIDE SEQUENCE [LARGE SCALE GENOMIC DNA]</scope>
    <source>
        <strain evidence="11">HuSjv2</strain>
        <tissue evidence="11">Worms</tissue>
    </source>
</reference>
<comment type="similarity">
    <text evidence="1 6 8">Belongs to the ATP:guanido phosphotransferase family.</text>
</comment>
<keyword evidence="3 7" id="KW-0547">Nucleotide-binding</keyword>
<dbReference type="STRING" id="6182.A0A4Z2DAV6"/>
<dbReference type="Proteomes" id="UP000311919">
    <property type="component" value="Unassembled WGS sequence"/>
</dbReference>
<evidence type="ECO:0000259" key="10">
    <source>
        <dbReference type="PROSITE" id="PS51510"/>
    </source>
</evidence>
<evidence type="ECO:0000256" key="8">
    <source>
        <dbReference type="RuleBase" id="RU000505"/>
    </source>
</evidence>
<dbReference type="GO" id="GO:0004054">
    <property type="term" value="F:arginine kinase activity"/>
    <property type="evidence" value="ECO:0007669"/>
    <property type="project" value="UniProtKB-ARBA"/>
</dbReference>
<dbReference type="InterPro" id="IPR014746">
    <property type="entry name" value="Gln_synth/guanido_kin_cat_dom"/>
</dbReference>
<dbReference type="SUPFAM" id="SSF48034">
    <property type="entry name" value="Guanido kinase N-terminal domain"/>
    <property type="match status" value="2"/>
</dbReference>
<dbReference type="PROSITE" id="PS00112">
    <property type="entry name" value="PHOSPHAGEN_KINASE"/>
    <property type="match status" value="2"/>
</dbReference>
<feature type="binding site" evidence="7">
    <location>
        <begin position="668"/>
        <end position="672"/>
    </location>
    <ligand>
        <name>ATP</name>
        <dbReference type="ChEBI" id="CHEBI:30616"/>
    </ligand>
</feature>
<feature type="binding site" evidence="7">
    <location>
        <begin position="333"/>
        <end position="338"/>
    </location>
    <ligand>
        <name>ATP</name>
        <dbReference type="ChEBI" id="CHEBI:30616"/>
    </ligand>
</feature>
<feature type="binding site" evidence="7">
    <location>
        <position position="573"/>
    </location>
    <ligand>
        <name>ATP</name>
        <dbReference type="ChEBI" id="CHEBI:30616"/>
    </ligand>
</feature>
<feature type="binding site" evidence="7">
    <location>
        <begin position="147"/>
        <end position="151"/>
    </location>
    <ligand>
        <name>ATP</name>
        <dbReference type="ChEBI" id="CHEBI:30616"/>
    </ligand>
</feature>
<feature type="domain" description="Phosphagen kinase C-terminal" evidence="10">
    <location>
        <begin position="507"/>
        <end position="744"/>
    </location>
</feature>
<evidence type="ECO:0000256" key="6">
    <source>
        <dbReference type="PROSITE-ProRule" id="PRU00842"/>
    </source>
</evidence>
<feature type="domain" description="Phosphagen kinase N-terminal" evidence="9">
    <location>
        <begin position="396"/>
        <end position="477"/>
    </location>
</feature>
<dbReference type="Gene3D" id="1.10.135.10">
    <property type="entry name" value="ATP:guanido phosphotransferase, N-terminal domain"/>
    <property type="match status" value="2"/>
</dbReference>
<proteinExistence type="inferred from homology"/>
<dbReference type="GO" id="GO:0046314">
    <property type="term" value="P:phosphocreatine biosynthetic process"/>
    <property type="evidence" value="ECO:0007669"/>
    <property type="project" value="InterPro"/>
</dbReference>
<dbReference type="FunFam" id="3.30.590.10:FF:000006">
    <property type="entry name" value="Arginine kinase 1"/>
    <property type="match status" value="2"/>
</dbReference>
<dbReference type="Gene3D" id="3.30.590.10">
    <property type="entry name" value="Glutamine synthetase/guanido kinase, catalytic domain"/>
    <property type="match status" value="2"/>
</dbReference>
<dbReference type="CDD" id="cd07932">
    <property type="entry name" value="arginine_kinase_like"/>
    <property type="match status" value="2"/>
</dbReference>
<dbReference type="Pfam" id="PF02807">
    <property type="entry name" value="ATP-gua_PtransN"/>
    <property type="match status" value="2"/>
</dbReference>
<evidence type="ECO:0000313" key="11">
    <source>
        <dbReference type="EMBL" id="TNN13548.1"/>
    </source>
</evidence>
<dbReference type="GO" id="GO:0005524">
    <property type="term" value="F:ATP binding"/>
    <property type="evidence" value="ECO:0007669"/>
    <property type="project" value="UniProtKB-UniRule"/>
</dbReference>
<dbReference type="OrthoDB" id="430219at2759"/>
<evidence type="ECO:0000256" key="7">
    <source>
        <dbReference type="PROSITE-ProRule" id="PRU00843"/>
    </source>
</evidence>
<name>A0A4Z2DAV6_SCHJA</name>
<evidence type="ECO:0000256" key="2">
    <source>
        <dbReference type="ARBA" id="ARBA00022679"/>
    </source>
</evidence>
<dbReference type="FunFam" id="1.10.135.10:FF:000003">
    <property type="entry name" value="Three-domain arginine kinase"/>
    <property type="match status" value="1"/>
</dbReference>
<feature type="binding site" evidence="7">
    <location>
        <position position="210"/>
    </location>
    <ligand>
        <name>ATP</name>
        <dbReference type="ChEBI" id="CHEBI:30616"/>
    </ligand>
</feature>
<evidence type="ECO:0000313" key="12">
    <source>
        <dbReference type="Proteomes" id="UP000311919"/>
    </source>
</evidence>
<dbReference type="Pfam" id="PF00217">
    <property type="entry name" value="ATP-gua_Ptrans"/>
    <property type="match status" value="2"/>
</dbReference>
<protein>
    <submittedName>
        <fullName evidence="11">Taurocyamine kinase isoform 4</fullName>
    </submittedName>
</protein>
<dbReference type="PANTHER" id="PTHR11547:SF38">
    <property type="entry name" value="ARGININE KINASE 1-RELATED"/>
    <property type="match status" value="1"/>
</dbReference>
<evidence type="ECO:0000256" key="5">
    <source>
        <dbReference type="ARBA" id="ARBA00022840"/>
    </source>
</evidence>
<sequence>MIYIDTFIKVIRFIRSSFVSSHILYSVNMQVDSLKNLQTKIKSDEQNHSLTKKYLTDDIVNKYQSIKTNMGGTLAQCVNTNARNPKALLPRACDLNAYETFKDFFDAVIADYHKVPGGKIQHPKSNFGDIKSLSFSDLNTYGNLVVSTRVRLGRTVEGFGFGPTLSKETRIELEKKISTALSNLSGEYEGTYYPLTGMSEEDRLKLISDHFLFRNDDSVLEAAGGYIDWPTGRGIFINKQKNFLVWINEEDHIRVISMQKGGDLIAVYKRLAGAIQELSKSLKFAFSDRFGFITFCPSNLGTTLRASVHAKVPMLASLPNFKEICEKHGIQARGTHGEHTESVGGIYDLSNKRRLGLTEIDAVTEMHSGVRALLELEVMLQEYNKGAPEGVMPVEPLTYLAKLLEGASIEKCYARKYLTPEIIKKYDGKRTTHGATLAHMIRNVAYNNRSICPRTGEAECYSTFIDYLDPLICDYHNVKDPSFKHPAPTFGDLSKLPFGDLDPTGKFIVSTRVRVGRSVEGFLFPTIMSKSDRLKLEQVISGALKGLTGEHAGTYYPLTNMTEEDRKQLVEDHFLFKNDDPVLRDAGGYRDWPVGRGIFHNKAKTFLVWVCEEDHMRIISMQKGGDLASVYKRLIEGINAIGKSMKFAHSDKYGYITCCPSNLGTSMRASVLLKIPKLSAQPKKLNEICEKYILQARGLYGEHTESPDGTYDISNRRRLGLTELQAAHEMAEGVAKMIEVEKAL</sequence>
<keyword evidence="5 7" id="KW-0067">ATP-binding</keyword>
<feature type="domain" description="Phosphagen kinase C-terminal" evidence="10">
    <location>
        <begin position="144"/>
        <end position="380"/>
    </location>
</feature>
<feature type="binding site" evidence="7">
    <location>
        <begin position="510"/>
        <end position="514"/>
    </location>
    <ligand>
        <name>ATP</name>
        <dbReference type="ChEBI" id="CHEBI:30616"/>
    </ligand>
</feature>